<accession>A0ABP6YTS0</accession>
<reference evidence="3" key="1">
    <citation type="journal article" date="2019" name="Int. J. Syst. Evol. Microbiol.">
        <title>The Global Catalogue of Microorganisms (GCM) 10K type strain sequencing project: providing services to taxonomists for standard genome sequencing and annotation.</title>
        <authorList>
            <consortium name="The Broad Institute Genomics Platform"/>
            <consortium name="The Broad Institute Genome Sequencing Center for Infectious Disease"/>
            <person name="Wu L."/>
            <person name="Ma J."/>
        </authorList>
    </citation>
    <scope>NUCLEOTIDE SEQUENCE [LARGE SCALE GENOMIC DNA]</scope>
    <source>
        <strain evidence="3">JCM 16898</strain>
    </source>
</reference>
<evidence type="ECO:0000313" key="2">
    <source>
        <dbReference type="EMBL" id="GAA3587550.1"/>
    </source>
</evidence>
<dbReference type="RefSeq" id="WP_344869336.1">
    <property type="nucleotide sequence ID" value="NZ_BAAAZN010000036.1"/>
</dbReference>
<feature type="compositionally biased region" description="Low complexity" evidence="1">
    <location>
        <begin position="82"/>
        <end position="97"/>
    </location>
</feature>
<protein>
    <submittedName>
        <fullName evidence="2">Uncharacterized protein</fullName>
    </submittedName>
</protein>
<proteinExistence type="predicted"/>
<dbReference type="EMBL" id="BAAAZN010000036">
    <property type="protein sequence ID" value="GAA3587550.1"/>
    <property type="molecule type" value="Genomic_DNA"/>
</dbReference>
<gene>
    <name evidence="2" type="ORF">GCM10022222_85210</name>
</gene>
<feature type="region of interest" description="Disordered" evidence="1">
    <location>
        <begin position="81"/>
        <end position="100"/>
    </location>
</feature>
<organism evidence="2 3">
    <name type="scientific">Amycolatopsis ultiminotia</name>
    <dbReference type="NCBI Taxonomy" id="543629"/>
    <lineage>
        <taxon>Bacteria</taxon>
        <taxon>Bacillati</taxon>
        <taxon>Actinomycetota</taxon>
        <taxon>Actinomycetes</taxon>
        <taxon>Pseudonocardiales</taxon>
        <taxon>Pseudonocardiaceae</taxon>
        <taxon>Amycolatopsis</taxon>
    </lineage>
</organism>
<comment type="caution">
    <text evidence="2">The sequence shown here is derived from an EMBL/GenBank/DDBJ whole genome shotgun (WGS) entry which is preliminary data.</text>
</comment>
<evidence type="ECO:0000256" key="1">
    <source>
        <dbReference type="SAM" id="MobiDB-lite"/>
    </source>
</evidence>
<dbReference type="Proteomes" id="UP001500689">
    <property type="component" value="Unassembled WGS sequence"/>
</dbReference>
<evidence type="ECO:0000313" key="3">
    <source>
        <dbReference type="Proteomes" id="UP001500689"/>
    </source>
</evidence>
<name>A0ABP6YTS0_9PSEU</name>
<sequence>MAEVKLTKLTNDNVRALRETMSSEQAAKVRLTATTAVFEMSAEEAAIMVSYLQSQAAQDHGATGHPYKSLTAVRRKLEALEASETSATASTPFSPTAQKAPEALAELLRLDSNE</sequence>
<keyword evidence="3" id="KW-1185">Reference proteome</keyword>